<sequence>MTVQRTPEERIAELARTFPSSLVGAPGIKPWEPRNLDSWAASVVSSGERQAACFILAVWDSGSAWDCGHFDLMKALSTWDEAHHRAFLTWAAEPWWP</sequence>
<evidence type="ECO:0000313" key="1">
    <source>
        <dbReference type="EMBL" id="RUL84024.1"/>
    </source>
</evidence>
<gene>
    <name evidence="1" type="ORF">TsocGM_21115</name>
</gene>
<dbReference type="EMBL" id="RYZH01000053">
    <property type="protein sequence ID" value="RUL84024.1"/>
    <property type="molecule type" value="Genomic_DNA"/>
</dbReference>
<dbReference type="AlphaFoldDB" id="A0A432MEP4"/>
<evidence type="ECO:0000313" key="2">
    <source>
        <dbReference type="Proteomes" id="UP000280296"/>
    </source>
</evidence>
<proteinExistence type="predicted"/>
<reference evidence="1 2" key="2">
    <citation type="submission" date="2019-01" db="EMBL/GenBank/DDBJ databases">
        <title>Tautonia sociabilis, a novel thermotolerant planctomycete of Isosphaeraceae family, isolated from a 4000 m deep subterranean habitat.</title>
        <authorList>
            <person name="Kovaleva O.L."/>
            <person name="Elcheninov A.G."/>
            <person name="Van Heerden E."/>
            <person name="Toshchakov S.V."/>
            <person name="Novikov A."/>
            <person name="Bonch-Osmolovskaya E.A."/>
            <person name="Kublanov I.V."/>
        </authorList>
    </citation>
    <scope>NUCLEOTIDE SEQUENCE [LARGE SCALE GENOMIC DNA]</scope>
    <source>
        <strain evidence="1 2">GM2012</strain>
    </source>
</reference>
<keyword evidence="2" id="KW-1185">Reference proteome</keyword>
<dbReference type="Proteomes" id="UP000280296">
    <property type="component" value="Unassembled WGS sequence"/>
</dbReference>
<accession>A0A432MEP4</accession>
<organism evidence="1 2">
    <name type="scientific">Tautonia sociabilis</name>
    <dbReference type="NCBI Taxonomy" id="2080755"/>
    <lineage>
        <taxon>Bacteria</taxon>
        <taxon>Pseudomonadati</taxon>
        <taxon>Planctomycetota</taxon>
        <taxon>Planctomycetia</taxon>
        <taxon>Isosphaerales</taxon>
        <taxon>Isosphaeraceae</taxon>
        <taxon>Tautonia</taxon>
    </lineage>
</organism>
<dbReference type="OrthoDB" id="288360at2"/>
<reference evidence="1 2" key="1">
    <citation type="submission" date="2018-12" db="EMBL/GenBank/DDBJ databases">
        <authorList>
            <person name="Toschakov S.V."/>
        </authorList>
    </citation>
    <scope>NUCLEOTIDE SEQUENCE [LARGE SCALE GENOMIC DNA]</scope>
    <source>
        <strain evidence="1 2">GM2012</strain>
    </source>
</reference>
<comment type="caution">
    <text evidence="1">The sequence shown here is derived from an EMBL/GenBank/DDBJ whole genome shotgun (WGS) entry which is preliminary data.</text>
</comment>
<name>A0A432MEP4_9BACT</name>
<protein>
    <submittedName>
        <fullName evidence="1">Uncharacterized protein</fullName>
    </submittedName>
</protein>
<dbReference type="RefSeq" id="WP_126727443.1">
    <property type="nucleotide sequence ID" value="NZ_RYZH01000053.1"/>
</dbReference>